<organism evidence="2 3">
    <name type="scientific">Hyaloscypha hepaticicola</name>
    <dbReference type="NCBI Taxonomy" id="2082293"/>
    <lineage>
        <taxon>Eukaryota</taxon>
        <taxon>Fungi</taxon>
        <taxon>Dikarya</taxon>
        <taxon>Ascomycota</taxon>
        <taxon>Pezizomycotina</taxon>
        <taxon>Leotiomycetes</taxon>
        <taxon>Helotiales</taxon>
        <taxon>Hyaloscyphaceae</taxon>
        <taxon>Hyaloscypha</taxon>
    </lineage>
</organism>
<dbReference type="AlphaFoldDB" id="A0A2J6QQC6"/>
<protein>
    <submittedName>
        <fullName evidence="2">Uncharacterized protein</fullName>
    </submittedName>
</protein>
<dbReference type="EMBL" id="KZ613464">
    <property type="protein sequence ID" value="PMD28466.1"/>
    <property type="molecule type" value="Genomic_DNA"/>
</dbReference>
<keyword evidence="1" id="KW-0472">Membrane</keyword>
<name>A0A2J6QQC6_9HELO</name>
<keyword evidence="3" id="KW-1185">Reference proteome</keyword>
<sequence length="374" mass="42743">MEIYSWIYRRWPKFRCLARGLLDDPKFQYYGALNKSPQIRHHSLRDPLSPFSRYNEMSILRNMDDPRLINHLVAVEERAVITSKIEPDMIYYAGQEIELQYHPCNGVRSEICLSSGQALRSGFGPRCVLPNKHAEWQPSGFNIGLSKKDICRLDMAGAFITNILSPAGQSEYSRRLLLEEKAYSTTIPFDPFKIKYINRHGKPLICQREENLSISGPLFRLLDAESLLSWDILLLLLALILIPTAYGGIHLSALHEMFPTTIERTLWKASCFTLIGFTGVIILLMGAIVGLSDFISESDNSWLEGMREWMGPAVREYIQNLTSWLFIVFFLAATLLYFAARIFVVVEAFISLRHVPIGVYQTPPSNFMGYIPHL</sequence>
<evidence type="ECO:0000256" key="1">
    <source>
        <dbReference type="SAM" id="Phobius"/>
    </source>
</evidence>
<keyword evidence="1" id="KW-1133">Transmembrane helix</keyword>
<accession>A0A2J6QQC6</accession>
<feature type="transmembrane region" description="Helical" evidence="1">
    <location>
        <begin position="227"/>
        <end position="249"/>
    </location>
</feature>
<dbReference type="PANTHER" id="PTHR35043:SF7">
    <property type="entry name" value="TRANSCRIPTION FACTOR DOMAIN-CONTAINING PROTEIN"/>
    <property type="match status" value="1"/>
</dbReference>
<dbReference type="STRING" id="1745343.A0A2J6QQC6"/>
<feature type="transmembrane region" description="Helical" evidence="1">
    <location>
        <begin position="269"/>
        <end position="291"/>
    </location>
</feature>
<gene>
    <name evidence="2" type="ORF">NA56DRAFT_696236</name>
</gene>
<keyword evidence="1" id="KW-0812">Transmembrane</keyword>
<dbReference type="PANTHER" id="PTHR35043">
    <property type="entry name" value="TRANSCRIPTION FACTOR DOMAIN-CONTAINING PROTEIN"/>
    <property type="match status" value="1"/>
</dbReference>
<evidence type="ECO:0000313" key="2">
    <source>
        <dbReference type="EMBL" id="PMD28466.1"/>
    </source>
</evidence>
<proteinExistence type="predicted"/>
<feature type="transmembrane region" description="Helical" evidence="1">
    <location>
        <begin position="324"/>
        <end position="344"/>
    </location>
</feature>
<reference evidence="2 3" key="1">
    <citation type="submission" date="2016-05" db="EMBL/GenBank/DDBJ databases">
        <title>A degradative enzymes factory behind the ericoid mycorrhizal symbiosis.</title>
        <authorList>
            <consortium name="DOE Joint Genome Institute"/>
            <person name="Martino E."/>
            <person name="Morin E."/>
            <person name="Grelet G."/>
            <person name="Kuo A."/>
            <person name="Kohler A."/>
            <person name="Daghino S."/>
            <person name="Barry K."/>
            <person name="Choi C."/>
            <person name="Cichocki N."/>
            <person name="Clum A."/>
            <person name="Copeland A."/>
            <person name="Hainaut M."/>
            <person name="Haridas S."/>
            <person name="Labutti K."/>
            <person name="Lindquist E."/>
            <person name="Lipzen A."/>
            <person name="Khouja H.-R."/>
            <person name="Murat C."/>
            <person name="Ohm R."/>
            <person name="Olson A."/>
            <person name="Spatafora J."/>
            <person name="Veneault-Fourrey C."/>
            <person name="Henrissat B."/>
            <person name="Grigoriev I."/>
            <person name="Martin F."/>
            <person name="Perotto S."/>
        </authorList>
    </citation>
    <scope>NUCLEOTIDE SEQUENCE [LARGE SCALE GENOMIC DNA]</scope>
    <source>
        <strain evidence="2 3">UAMH 7357</strain>
    </source>
</reference>
<dbReference type="OrthoDB" id="9451547at2759"/>
<dbReference type="Proteomes" id="UP000235672">
    <property type="component" value="Unassembled WGS sequence"/>
</dbReference>
<evidence type="ECO:0000313" key="3">
    <source>
        <dbReference type="Proteomes" id="UP000235672"/>
    </source>
</evidence>